<organism evidence="1 2">
    <name type="scientific">Catellatospora methionotrophica</name>
    <dbReference type="NCBI Taxonomy" id="121620"/>
    <lineage>
        <taxon>Bacteria</taxon>
        <taxon>Bacillati</taxon>
        <taxon>Actinomycetota</taxon>
        <taxon>Actinomycetes</taxon>
        <taxon>Micromonosporales</taxon>
        <taxon>Micromonosporaceae</taxon>
        <taxon>Catellatospora</taxon>
    </lineage>
</organism>
<evidence type="ECO:0000313" key="2">
    <source>
        <dbReference type="Proteomes" id="UP000660339"/>
    </source>
</evidence>
<comment type="caution">
    <text evidence="1">The sequence shown here is derived from an EMBL/GenBank/DDBJ whole genome shotgun (WGS) entry which is preliminary data.</text>
</comment>
<name>A0A8J3PJL8_9ACTN</name>
<dbReference type="AlphaFoldDB" id="A0A8J3PJL8"/>
<gene>
    <name evidence="1" type="ORF">Cme02nite_69500</name>
</gene>
<keyword evidence="2" id="KW-1185">Reference proteome</keyword>
<sequence>MRKRNDKDNPPVTHLPWCPPECPAERDRVHIGPDHAVELNRGAMDVYISQVAEPDAQVRIVMVAGEWGLPSEFLELSLDQAAKLANLLGDLIVKAAEGEPSPVVDEVQAALESYGRRQYANGYVDALDGKQPAERWPVNAPRAAKTSDCKPGRDVVSVKL</sequence>
<reference evidence="1" key="1">
    <citation type="submission" date="2021-01" db="EMBL/GenBank/DDBJ databases">
        <title>Whole genome shotgun sequence of Catellatospora methionotrophica NBRC 14553.</title>
        <authorList>
            <person name="Komaki H."/>
            <person name="Tamura T."/>
        </authorList>
    </citation>
    <scope>NUCLEOTIDE SEQUENCE</scope>
    <source>
        <strain evidence="1">NBRC 14553</strain>
    </source>
</reference>
<protein>
    <submittedName>
        <fullName evidence="1">Uncharacterized protein</fullName>
    </submittedName>
</protein>
<evidence type="ECO:0000313" key="1">
    <source>
        <dbReference type="EMBL" id="GIG18618.1"/>
    </source>
</evidence>
<dbReference type="Proteomes" id="UP000660339">
    <property type="component" value="Unassembled WGS sequence"/>
</dbReference>
<dbReference type="RefSeq" id="WP_166388296.1">
    <property type="nucleotide sequence ID" value="NZ_BAAATT010000004.1"/>
</dbReference>
<dbReference type="EMBL" id="BONJ01000041">
    <property type="protein sequence ID" value="GIG18618.1"/>
    <property type="molecule type" value="Genomic_DNA"/>
</dbReference>
<accession>A0A8J3PJL8</accession>
<proteinExistence type="predicted"/>